<feature type="region of interest" description="Disordered" evidence="1">
    <location>
        <begin position="1"/>
        <end position="173"/>
    </location>
</feature>
<evidence type="ECO:0000313" key="3">
    <source>
        <dbReference type="Proteomes" id="UP000527355"/>
    </source>
</evidence>
<evidence type="ECO:0000256" key="1">
    <source>
        <dbReference type="SAM" id="MobiDB-lite"/>
    </source>
</evidence>
<feature type="compositionally biased region" description="Low complexity" evidence="1">
    <location>
        <begin position="99"/>
        <end position="110"/>
    </location>
</feature>
<protein>
    <submittedName>
        <fullName evidence="2">Uncharacterized protein</fullName>
    </submittedName>
</protein>
<proteinExistence type="predicted"/>
<feature type="compositionally biased region" description="Low complexity" evidence="1">
    <location>
        <begin position="45"/>
        <end position="57"/>
    </location>
</feature>
<dbReference type="EMBL" id="JABWUV010000014">
    <property type="protein sequence ID" value="KAF6308127.1"/>
    <property type="molecule type" value="Genomic_DNA"/>
</dbReference>
<organism evidence="2 3">
    <name type="scientific">Myotis myotis</name>
    <name type="common">Greater mouse-eared bat</name>
    <name type="synonym">Vespertilio myotis</name>
    <dbReference type="NCBI Taxonomy" id="51298"/>
    <lineage>
        <taxon>Eukaryota</taxon>
        <taxon>Metazoa</taxon>
        <taxon>Chordata</taxon>
        <taxon>Craniata</taxon>
        <taxon>Vertebrata</taxon>
        <taxon>Euteleostomi</taxon>
        <taxon>Mammalia</taxon>
        <taxon>Eutheria</taxon>
        <taxon>Laurasiatheria</taxon>
        <taxon>Chiroptera</taxon>
        <taxon>Yangochiroptera</taxon>
        <taxon>Vespertilionidae</taxon>
        <taxon>Myotis</taxon>
    </lineage>
</organism>
<dbReference type="AlphaFoldDB" id="A0A7J7U5B5"/>
<name>A0A7J7U5B5_MYOMY</name>
<feature type="compositionally biased region" description="Basic and acidic residues" evidence="1">
    <location>
        <begin position="17"/>
        <end position="31"/>
    </location>
</feature>
<accession>A0A7J7U5B5</accession>
<dbReference type="Proteomes" id="UP000527355">
    <property type="component" value="Unassembled WGS sequence"/>
</dbReference>
<comment type="caution">
    <text evidence="2">The sequence shown here is derived from an EMBL/GenBank/DDBJ whole genome shotgun (WGS) entry which is preliminary data.</text>
</comment>
<feature type="compositionally biased region" description="Basic and acidic residues" evidence="1">
    <location>
        <begin position="147"/>
        <end position="166"/>
    </location>
</feature>
<keyword evidence="3" id="KW-1185">Reference proteome</keyword>
<sequence length="211" mass="21714">MRGPGSCEADAQSPRVCDFKGDTETRTEKPLRSLAHPQADRRPATRATRATGPPDARGAGTVAGGSVPAGWRVRADGGAISSLAVGPADPPLLSGSASGGVPTLGTTGTPGSPGPDARGREGGDGALAGQLSARGGRPRPSRGPHAGRQDLLPREWTAHGHLETGRKPRQTQPFAPFLLGVLLRPGGQEAGRRFWKSCRGEKAWDGSAQTQ</sequence>
<evidence type="ECO:0000313" key="2">
    <source>
        <dbReference type="EMBL" id="KAF6308127.1"/>
    </source>
</evidence>
<gene>
    <name evidence="2" type="ORF">mMyoMyo1_008905</name>
</gene>
<reference evidence="2 3" key="1">
    <citation type="journal article" date="2020" name="Nature">
        <title>Six reference-quality genomes reveal evolution of bat adaptations.</title>
        <authorList>
            <person name="Jebb D."/>
            <person name="Huang Z."/>
            <person name="Pippel M."/>
            <person name="Hughes G.M."/>
            <person name="Lavrichenko K."/>
            <person name="Devanna P."/>
            <person name="Winkler S."/>
            <person name="Jermiin L.S."/>
            <person name="Skirmuntt E.C."/>
            <person name="Katzourakis A."/>
            <person name="Burkitt-Gray L."/>
            <person name="Ray D.A."/>
            <person name="Sullivan K.A.M."/>
            <person name="Roscito J.G."/>
            <person name="Kirilenko B.M."/>
            <person name="Davalos L.M."/>
            <person name="Corthals A.P."/>
            <person name="Power M.L."/>
            <person name="Jones G."/>
            <person name="Ransome R.D."/>
            <person name="Dechmann D.K.N."/>
            <person name="Locatelli A.G."/>
            <person name="Puechmaille S.J."/>
            <person name="Fedrigo O."/>
            <person name="Jarvis E.D."/>
            <person name="Hiller M."/>
            <person name="Vernes S.C."/>
            <person name="Myers E.W."/>
            <person name="Teeling E.C."/>
        </authorList>
    </citation>
    <scope>NUCLEOTIDE SEQUENCE [LARGE SCALE GENOMIC DNA]</scope>
    <source>
        <strain evidence="2">MMyoMyo1</strain>
        <tissue evidence="2">Flight muscle</tissue>
    </source>
</reference>